<dbReference type="Gene3D" id="3.30.70.1230">
    <property type="entry name" value="Nucleotide cyclase"/>
    <property type="match status" value="2"/>
</dbReference>
<dbReference type="Gene3D" id="3.40.50.300">
    <property type="entry name" value="P-loop containing nucleotide triphosphate hydrolases"/>
    <property type="match status" value="1"/>
</dbReference>
<dbReference type="Pfam" id="PF25872">
    <property type="entry name" value="HTH_77"/>
    <property type="match status" value="1"/>
</dbReference>
<dbReference type="InterPro" id="IPR001054">
    <property type="entry name" value="A/G_cyclase"/>
</dbReference>
<comment type="caution">
    <text evidence="2">The sequence shown here is derived from an EMBL/GenBank/DDBJ whole genome shotgun (WGS) entry which is preliminary data.</text>
</comment>
<evidence type="ECO:0000313" key="2">
    <source>
        <dbReference type="EMBL" id="OBJ58615.1"/>
    </source>
</evidence>
<dbReference type="RefSeq" id="WP_065055909.1">
    <property type="nucleotide sequence ID" value="NZ_LZKW01000348.1"/>
</dbReference>
<dbReference type="InterPro" id="IPR058852">
    <property type="entry name" value="HTH_77"/>
</dbReference>
<proteinExistence type="predicted"/>
<reference evidence="2 3" key="1">
    <citation type="submission" date="2016-06" db="EMBL/GenBank/DDBJ databases">
        <authorList>
            <person name="Sutton G."/>
            <person name="Brinkac L."/>
            <person name="Sanka R."/>
            <person name="Adams M."/>
            <person name="Lau E."/>
            <person name="Garcia-Basteiro A."/>
            <person name="Lopez-Varela E."/>
            <person name="Palencia S."/>
        </authorList>
    </citation>
    <scope>NUCLEOTIDE SEQUENCE [LARGE SCALE GENOMIC DNA]</scope>
    <source>
        <strain evidence="2 3">1164983.0</strain>
    </source>
</reference>
<dbReference type="Proteomes" id="UP000093894">
    <property type="component" value="Unassembled WGS sequence"/>
</dbReference>
<dbReference type="PROSITE" id="PS50125">
    <property type="entry name" value="GUANYLATE_CYCLASE_2"/>
    <property type="match status" value="1"/>
</dbReference>
<dbReference type="GO" id="GO:0035556">
    <property type="term" value="P:intracellular signal transduction"/>
    <property type="evidence" value="ECO:0007669"/>
    <property type="project" value="InterPro"/>
</dbReference>
<name>A0A853LVH0_9MYCO</name>
<dbReference type="PANTHER" id="PTHR47691">
    <property type="entry name" value="REGULATOR-RELATED"/>
    <property type="match status" value="1"/>
</dbReference>
<dbReference type="SUPFAM" id="SSF48452">
    <property type="entry name" value="TPR-like"/>
    <property type="match status" value="1"/>
</dbReference>
<dbReference type="AlphaFoldDB" id="A0A853LVH0"/>
<evidence type="ECO:0000313" key="3">
    <source>
        <dbReference type="Proteomes" id="UP000093894"/>
    </source>
</evidence>
<dbReference type="GO" id="GO:0009190">
    <property type="term" value="P:cyclic nucleotide biosynthetic process"/>
    <property type="evidence" value="ECO:0007669"/>
    <property type="project" value="InterPro"/>
</dbReference>
<dbReference type="InterPro" id="IPR011990">
    <property type="entry name" value="TPR-like_helical_dom_sf"/>
</dbReference>
<sequence length="890" mass="95374">MSAGGPPSGVVTFLFTDVEGSTRRWEADPEAMRAELVAHDEVLRNAIAAHDGFLFKHTGDGVCAAFSSPNAAIDAAVSAQRNLGLPVRMGVATGEAGLRDGDYFGAVLNRAARVMAAGHGGQILVAESTAVLLNAVDLLDLGPRRLRDVPMPVGIFQVCAPGLQTNFPALRALDTSPGNLRPATTSLIGRESEVAGVADAVRSHQVVTLTGVGGVGKTRLALEVASRLADEFPDGVWVFELAAVTDPGAVPDAVAAVLGITQQPGKTVSESVAAAQEGRVRLMVIDNCEHVLDAAAGLIEAILMRSTTARVVATSREGLGIADEQLWLVPSLALDAGTGSEAVALFVERTRSVVQRFSLSGADEEEAVVEICRRLDGIPLAIELAASRMASMSASEVRDRLDQRLRLLIGSRRGSERHHTLRHAVAWSYDLLDDAEKIVLERCSVFAGGFDIQSACGIAGSGNFDEYDLLDLLDALVRKSLLVADRASGRTRYSMLETIRQFANEQLVNRGDTAQTRAAHARYFAAREDDILDLWDSPGQRDAYEWFTTELPNLRAAFRWAADHNDLDAAAAIATTAAFLGFVIDQFEPIAWAEELIEVARATNHPQLGLLCVIAACCYHPGRIEDAARYADAAAEILGTNRSAVPFDINGWAGGAYIAIGQPQRAIEFDRLQLARIRDTHNFTKACLVFALTIKGPSEEAMTIADDLIPPAEASRNPFMLCFMLLAYGFAYRDTDPSRALGALRRGLTVARDSGNRNNESQIASVLCRVESAHGEPVAALDYFRLAIHCHHESGNSTMISTPLASLATFFDRLGRYEPSGTIAGFAFGPITAASYPELNATIAHLRDVLGDQAYESLACRGKAMTTAAMAAYAYDQIDQARTELKGVST</sequence>
<dbReference type="Pfam" id="PF00211">
    <property type="entry name" value="Guanylate_cyc"/>
    <property type="match status" value="1"/>
</dbReference>
<dbReference type="PANTHER" id="PTHR47691:SF3">
    <property type="entry name" value="HTH-TYPE TRANSCRIPTIONAL REGULATOR RV0890C-RELATED"/>
    <property type="match status" value="1"/>
</dbReference>
<organism evidence="2 3">
    <name type="scientific">Mycobacterium colombiense</name>
    <dbReference type="NCBI Taxonomy" id="339268"/>
    <lineage>
        <taxon>Bacteria</taxon>
        <taxon>Bacillati</taxon>
        <taxon>Actinomycetota</taxon>
        <taxon>Actinomycetes</taxon>
        <taxon>Mycobacteriales</taxon>
        <taxon>Mycobacteriaceae</taxon>
        <taxon>Mycobacterium</taxon>
        <taxon>Mycobacterium avium complex (MAC)</taxon>
    </lineage>
</organism>
<feature type="domain" description="Guanylate cyclase" evidence="1">
    <location>
        <begin position="12"/>
        <end position="115"/>
    </location>
</feature>
<dbReference type="InterPro" id="IPR027417">
    <property type="entry name" value="P-loop_NTPase"/>
</dbReference>
<dbReference type="Gene3D" id="1.25.40.10">
    <property type="entry name" value="Tetratricopeptide repeat domain"/>
    <property type="match status" value="1"/>
</dbReference>
<dbReference type="EMBL" id="LZLG01000106">
    <property type="protein sequence ID" value="OBJ58615.1"/>
    <property type="molecule type" value="Genomic_DNA"/>
</dbReference>
<dbReference type="SUPFAM" id="SSF52540">
    <property type="entry name" value="P-loop containing nucleoside triphosphate hydrolases"/>
    <property type="match status" value="1"/>
</dbReference>
<dbReference type="CDD" id="cd07302">
    <property type="entry name" value="CHD"/>
    <property type="match status" value="1"/>
</dbReference>
<dbReference type="SMART" id="SM00044">
    <property type="entry name" value="CYCc"/>
    <property type="match status" value="1"/>
</dbReference>
<gene>
    <name evidence="2" type="ORF">A5628_13570</name>
</gene>
<dbReference type="GO" id="GO:0004016">
    <property type="term" value="F:adenylate cyclase activity"/>
    <property type="evidence" value="ECO:0007669"/>
    <property type="project" value="UniProtKB-ARBA"/>
</dbReference>
<dbReference type="InterPro" id="IPR029787">
    <property type="entry name" value="Nucleotide_cyclase"/>
</dbReference>
<accession>A0A853LVH0</accession>
<protein>
    <submittedName>
        <fullName evidence="2">Cyclase</fullName>
    </submittedName>
</protein>
<dbReference type="SUPFAM" id="SSF55073">
    <property type="entry name" value="Nucleotide cyclase"/>
    <property type="match status" value="1"/>
</dbReference>
<evidence type="ECO:0000259" key="1">
    <source>
        <dbReference type="PROSITE" id="PS50125"/>
    </source>
</evidence>